<reference evidence="3" key="3">
    <citation type="submission" date="2025-08" db="UniProtKB">
        <authorList>
            <consortium name="Ensembl"/>
        </authorList>
    </citation>
    <scope>IDENTIFICATION</scope>
</reference>
<dbReference type="InterPro" id="IPR051484">
    <property type="entry name" value="Tensin_PTEN_phosphatase"/>
</dbReference>
<dbReference type="EMBL" id="AGCU01098110">
    <property type="status" value="NOT_ANNOTATED_CDS"/>
    <property type="molecule type" value="Genomic_DNA"/>
</dbReference>
<dbReference type="EMBL" id="AGCU01098111">
    <property type="status" value="NOT_ANNOTATED_CDS"/>
    <property type="molecule type" value="Genomic_DNA"/>
</dbReference>
<dbReference type="SUPFAM" id="SSF50729">
    <property type="entry name" value="PH domain-like"/>
    <property type="match status" value="1"/>
</dbReference>
<evidence type="ECO:0000313" key="3">
    <source>
        <dbReference type="Ensembl" id="ENSPSIP00000014974.1"/>
    </source>
</evidence>
<reference evidence="3" key="4">
    <citation type="submission" date="2025-09" db="UniProtKB">
        <authorList>
            <consortium name="Ensembl"/>
        </authorList>
    </citation>
    <scope>IDENTIFICATION</scope>
</reference>
<dbReference type="EMBL" id="AGCU01098115">
    <property type="status" value="NOT_ANNOTATED_CDS"/>
    <property type="molecule type" value="Genomic_DNA"/>
</dbReference>
<feature type="region of interest" description="Disordered" evidence="1">
    <location>
        <begin position="1"/>
        <end position="150"/>
    </location>
</feature>
<dbReference type="PANTHER" id="PTHR45734:SF3">
    <property type="entry name" value="TENSIN-1"/>
    <property type="match status" value="1"/>
</dbReference>
<dbReference type="GO" id="GO:0010761">
    <property type="term" value="P:fibroblast migration"/>
    <property type="evidence" value="ECO:0007669"/>
    <property type="project" value="TreeGrafter"/>
</dbReference>
<dbReference type="STRING" id="13735.ENSPSIP00000014974"/>
<dbReference type="InterPro" id="IPR011993">
    <property type="entry name" value="PH-like_dom_sf"/>
</dbReference>
<evidence type="ECO:0000259" key="2">
    <source>
        <dbReference type="Pfam" id="PF08416"/>
    </source>
</evidence>
<dbReference type="InterPro" id="IPR013625">
    <property type="entry name" value="PTB"/>
</dbReference>
<dbReference type="EMBL" id="AGCU01098114">
    <property type="status" value="NOT_ANNOTATED_CDS"/>
    <property type="molecule type" value="Genomic_DNA"/>
</dbReference>
<dbReference type="EMBL" id="AGCU01098109">
    <property type="status" value="NOT_ANNOTATED_CDS"/>
    <property type="molecule type" value="Genomic_DNA"/>
</dbReference>
<dbReference type="EMBL" id="AGCU01098113">
    <property type="status" value="NOT_ANNOTATED_CDS"/>
    <property type="molecule type" value="Genomic_DNA"/>
</dbReference>
<dbReference type="AlphaFoldDB" id="K7G3W3"/>
<dbReference type="Ensembl" id="ENSPSIT00000015045.1">
    <property type="protein sequence ID" value="ENSPSIP00000014974.1"/>
    <property type="gene ID" value="ENSPSIG00000013412.1"/>
</dbReference>
<dbReference type="GO" id="GO:0005925">
    <property type="term" value="C:focal adhesion"/>
    <property type="evidence" value="ECO:0007669"/>
    <property type="project" value="TreeGrafter"/>
</dbReference>
<dbReference type="Gene3D" id="2.30.29.30">
    <property type="entry name" value="Pleckstrin-homology domain (PH domain)/Phosphotyrosine-binding domain (PTB)"/>
    <property type="match status" value="1"/>
</dbReference>
<dbReference type="PANTHER" id="PTHR45734">
    <property type="entry name" value="TENSIN"/>
    <property type="match status" value="1"/>
</dbReference>
<dbReference type="GeneTree" id="ENSGT00940000155400"/>
<dbReference type="EMBL" id="AGCU01098112">
    <property type="status" value="NOT_ANNOTATED_CDS"/>
    <property type="molecule type" value="Genomic_DNA"/>
</dbReference>
<accession>K7G3W3</accession>
<name>K7G3W3_PELSI</name>
<feature type="domain" description="PTB" evidence="2">
    <location>
        <begin position="154"/>
        <end position="200"/>
    </location>
</feature>
<dbReference type="Proteomes" id="UP000007267">
    <property type="component" value="Unassembled WGS sequence"/>
</dbReference>
<evidence type="ECO:0000313" key="4">
    <source>
        <dbReference type="Proteomes" id="UP000007267"/>
    </source>
</evidence>
<dbReference type="EMBL" id="AGCU01098108">
    <property type="status" value="NOT_ANNOTATED_CDS"/>
    <property type="molecule type" value="Genomic_DNA"/>
</dbReference>
<evidence type="ECO:0000256" key="1">
    <source>
        <dbReference type="SAM" id="MobiDB-lite"/>
    </source>
</evidence>
<dbReference type="HOGENOM" id="CLU_1354247_0_0_1"/>
<organism evidence="3 4">
    <name type="scientific">Pelodiscus sinensis</name>
    <name type="common">Chinese softshell turtle</name>
    <name type="synonym">Trionyx sinensis</name>
    <dbReference type="NCBI Taxonomy" id="13735"/>
    <lineage>
        <taxon>Eukaryota</taxon>
        <taxon>Metazoa</taxon>
        <taxon>Chordata</taxon>
        <taxon>Craniata</taxon>
        <taxon>Vertebrata</taxon>
        <taxon>Euteleostomi</taxon>
        <taxon>Archelosauria</taxon>
        <taxon>Testudinata</taxon>
        <taxon>Testudines</taxon>
        <taxon>Cryptodira</taxon>
        <taxon>Trionychia</taxon>
        <taxon>Trionychidae</taxon>
        <taxon>Pelodiscus</taxon>
    </lineage>
</organism>
<proteinExistence type="predicted"/>
<dbReference type="eggNOG" id="KOG1930">
    <property type="taxonomic scope" value="Eukaryota"/>
</dbReference>
<feature type="compositionally biased region" description="Basic and acidic residues" evidence="1">
    <location>
        <begin position="118"/>
        <end position="139"/>
    </location>
</feature>
<reference evidence="4" key="1">
    <citation type="submission" date="2011-10" db="EMBL/GenBank/DDBJ databases">
        <authorList>
            <consortium name="Soft-shell Turtle Genome Consortium"/>
        </authorList>
    </citation>
    <scope>NUCLEOTIDE SEQUENCE [LARGE SCALE GENOMIC DNA]</scope>
    <source>
        <strain evidence="4">Daiwa-1</strain>
    </source>
</reference>
<keyword evidence="4" id="KW-1185">Reference proteome</keyword>
<dbReference type="Pfam" id="PF08416">
    <property type="entry name" value="PTB"/>
    <property type="match status" value="1"/>
</dbReference>
<reference evidence="4" key="2">
    <citation type="journal article" date="2013" name="Nat. Genet.">
        <title>The draft genomes of soft-shell turtle and green sea turtle yield insights into the development and evolution of the turtle-specific body plan.</title>
        <authorList>
            <person name="Wang Z."/>
            <person name="Pascual-Anaya J."/>
            <person name="Zadissa A."/>
            <person name="Li W."/>
            <person name="Niimura Y."/>
            <person name="Huang Z."/>
            <person name="Li C."/>
            <person name="White S."/>
            <person name="Xiong Z."/>
            <person name="Fang D."/>
            <person name="Wang B."/>
            <person name="Ming Y."/>
            <person name="Chen Y."/>
            <person name="Zheng Y."/>
            <person name="Kuraku S."/>
            <person name="Pignatelli M."/>
            <person name="Herrero J."/>
            <person name="Beal K."/>
            <person name="Nozawa M."/>
            <person name="Li Q."/>
            <person name="Wang J."/>
            <person name="Zhang H."/>
            <person name="Yu L."/>
            <person name="Shigenobu S."/>
            <person name="Wang J."/>
            <person name="Liu J."/>
            <person name="Flicek P."/>
            <person name="Searle S."/>
            <person name="Wang J."/>
            <person name="Kuratani S."/>
            <person name="Yin Y."/>
            <person name="Aken B."/>
            <person name="Zhang G."/>
            <person name="Irie N."/>
        </authorList>
    </citation>
    <scope>NUCLEOTIDE SEQUENCE [LARGE SCALE GENOMIC DNA]</scope>
    <source>
        <strain evidence="4">Daiwa-1</strain>
    </source>
</reference>
<sequence length="202" mass="21368">MRSESCGSVRPVGASAPSWSLGGLPHGTPLDGECGWAQMLPLIVSPSPSRRQQPRDAGQPEVCPGHLQVLVQAGDLPGAGHHAPEGQGARSLHYPRQPLLPGSLRAGHESGLSSAHHPAAEQERRSDQRAGETLPDRDQPAGGEAKGLPQRAQLRLFGFVARKQGSTTDNVCHLFAELDPDQPATAIVNFVSRVMLGSGQKR</sequence>
<protein>
    <recommendedName>
        <fullName evidence="2">PTB domain-containing protein</fullName>
    </recommendedName>
</protein>